<comment type="caution">
    <text evidence="3">The sequence shown here is derived from an EMBL/GenBank/DDBJ whole genome shotgun (WGS) entry which is preliminary data.</text>
</comment>
<dbReference type="InterPro" id="IPR001457">
    <property type="entry name" value="NADH_UbQ/plastoQ_OxRdtase_su6"/>
</dbReference>
<dbReference type="EC" id="7.1.1.-" evidence="2"/>
<dbReference type="RefSeq" id="WP_081560346.1">
    <property type="nucleotide sequence ID" value="NZ_JAMXDJ010000002.1"/>
</dbReference>
<feature type="transmembrane region" description="Helical" evidence="2">
    <location>
        <begin position="57"/>
        <end position="77"/>
    </location>
</feature>
<keyword evidence="2" id="KW-0472">Membrane</keyword>
<dbReference type="InterPro" id="IPR042106">
    <property type="entry name" value="Nuo/plastoQ_OxRdtase_6_NuoJ"/>
</dbReference>
<feature type="transmembrane region" description="Helical" evidence="2">
    <location>
        <begin position="6"/>
        <end position="23"/>
    </location>
</feature>
<dbReference type="GO" id="GO:0005886">
    <property type="term" value="C:plasma membrane"/>
    <property type="evidence" value="ECO:0007669"/>
    <property type="project" value="UniProtKB-SubCell"/>
</dbReference>
<organism evidence="3 4">
    <name type="scientific">Aliarcobacter cryaerophilus</name>
    <dbReference type="NCBI Taxonomy" id="28198"/>
    <lineage>
        <taxon>Bacteria</taxon>
        <taxon>Pseudomonadati</taxon>
        <taxon>Campylobacterota</taxon>
        <taxon>Epsilonproteobacteria</taxon>
        <taxon>Campylobacterales</taxon>
        <taxon>Arcobacteraceae</taxon>
        <taxon>Aliarcobacter</taxon>
    </lineage>
</organism>
<keyword evidence="2" id="KW-0874">Quinone</keyword>
<dbReference type="Pfam" id="PF00499">
    <property type="entry name" value="Oxidored_q3"/>
    <property type="match status" value="1"/>
</dbReference>
<evidence type="ECO:0000256" key="1">
    <source>
        <dbReference type="ARBA" id="ARBA00005698"/>
    </source>
</evidence>
<comment type="function">
    <text evidence="2">NDH-1 shuttles electrons from NADH, via FMN and iron-sulfur (Fe-S) centers, to quinones in the respiratory chain. Couples the redox reaction to proton translocation (for every two electrons transferred, four hydrogen ions are translocated across the cytoplasmic membrane), and thus conserves the redox energy in a proton gradient.</text>
</comment>
<evidence type="ECO:0000313" key="4">
    <source>
        <dbReference type="Proteomes" id="UP000192599"/>
    </source>
</evidence>
<dbReference type="AlphaFoldDB" id="A0A1V9VDQ8"/>
<accession>A0A1V9VDQ8</accession>
<evidence type="ECO:0000313" key="3">
    <source>
        <dbReference type="EMBL" id="OQR42054.1"/>
    </source>
</evidence>
<dbReference type="Gene3D" id="1.20.120.1200">
    <property type="entry name" value="NADH-ubiquinone/plastoquinone oxidoreductase chain 6, subunit NuoJ"/>
    <property type="match status" value="1"/>
</dbReference>
<dbReference type="PANTHER" id="PTHR33269:SF17">
    <property type="entry name" value="NADH-UBIQUINONE OXIDOREDUCTASE CHAIN 6"/>
    <property type="match status" value="1"/>
</dbReference>
<dbReference type="EMBL" id="LNTC01000012">
    <property type="protein sequence ID" value="OQR42054.1"/>
    <property type="molecule type" value="Genomic_DNA"/>
</dbReference>
<keyword evidence="2" id="KW-0520">NAD</keyword>
<reference evidence="3 4" key="1">
    <citation type="submission" date="2017-04" db="EMBL/GenBank/DDBJ databases">
        <title>Accumulation and expression of multiple antibiotic resistance genes in Arcobacter cryaerophilus that thrives in sewage.</title>
        <authorList>
            <person name="Millar J.A."/>
            <person name="Raghavan R."/>
        </authorList>
    </citation>
    <scope>NUCLEOTIDE SEQUENCE [LARGE SCALE GENOMIC DNA]</scope>
    <source>
        <strain evidence="3 4">AZT-1</strain>
    </source>
</reference>
<feature type="transmembrane region" description="Helical" evidence="2">
    <location>
        <begin position="89"/>
        <end position="110"/>
    </location>
</feature>
<comment type="similarity">
    <text evidence="1 2">Belongs to the complex I subunit 6 family.</text>
</comment>
<dbReference type="PANTHER" id="PTHR33269">
    <property type="entry name" value="NADH-UBIQUINONE OXIDOREDUCTASE CHAIN 6"/>
    <property type="match status" value="1"/>
</dbReference>
<dbReference type="GO" id="GO:0048038">
    <property type="term" value="F:quinone binding"/>
    <property type="evidence" value="ECO:0007669"/>
    <property type="project" value="UniProtKB-UniRule"/>
</dbReference>
<dbReference type="GO" id="GO:0008137">
    <property type="term" value="F:NADH dehydrogenase (ubiquinone) activity"/>
    <property type="evidence" value="ECO:0007669"/>
    <property type="project" value="UniProtKB-UniRule"/>
</dbReference>
<comment type="catalytic activity">
    <reaction evidence="2">
        <text>a quinone + NADH + 5 H(+)(in) = a quinol + NAD(+) + 4 H(+)(out)</text>
        <dbReference type="Rhea" id="RHEA:57888"/>
        <dbReference type="ChEBI" id="CHEBI:15378"/>
        <dbReference type="ChEBI" id="CHEBI:24646"/>
        <dbReference type="ChEBI" id="CHEBI:57540"/>
        <dbReference type="ChEBI" id="CHEBI:57945"/>
        <dbReference type="ChEBI" id="CHEBI:132124"/>
    </reaction>
</comment>
<dbReference type="Proteomes" id="UP000192599">
    <property type="component" value="Unassembled WGS sequence"/>
</dbReference>
<comment type="subcellular location">
    <subcellularLocation>
        <location evidence="2">Cell membrane</location>
        <topology evidence="2">Multi-pass membrane protein</topology>
    </subcellularLocation>
</comment>
<keyword evidence="2" id="KW-1133">Transmembrane helix</keyword>
<keyword evidence="2" id="KW-1003">Cell membrane</keyword>
<keyword evidence="2" id="KW-0812">Transmembrane</keyword>
<feature type="transmembrane region" description="Helical" evidence="2">
    <location>
        <begin position="30"/>
        <end position="51"/>
    </location>
</feature>
<proteinExistence type="inferred from homology"/>
<feature type="transmembrane region" description="Helical" evidence="2">
    <location>
        <begin position="139"/>
        <end position="161"/>
    </location>
</feature>
<sequence>MADILFIALAFFAITGAIAMLVYKSPMFSALGLLITMLSVAGMFALLNATLLFMVQIIVYAGAIMALILFILMFLNIKEEDLPKEPKKFMLIGFGAILMIPLNILVLKAVSNLPSKDLYPIEGDFGTIKPVGLILYNDWIIAFELISILLLIALVGSVVLAKRRKTKITSKED</sequence>
<gene>
    <name evidence="3" type="ORF">AS859_01930</name>
</gene>
<name>A0A1V9VDQ8_9BACT</name>
<protein>
    <recommendedName>
        <fullName evidence="2">NADH-quinone oxidoreductase subunit J</fullName>
        <ecNumber evidence="2">7.1.1.-</ecNumber>
    </recommendedName>
</protein>
<evidence type="ECO:0000256" key="2">
    <source>
        <dbReference type="RuleBase" id="RU004429"/>
    </source>
</evidence>